<dbReference type="PANTHER" id="PTHR33164">
    <property type="entry name" value="TRANSCRIPTIONAL REGULATOR, MARR FAMILY"/>
    <property type="match status" value="1"/>
</dbReference>
<dbReference type="GO" id="GO:0003677">
    <property type="term" value="F:DNA binding"/>
    <property type="evidence" value="ECO:0007669"/>
    <property type="project" value="UniProtKB-KW"/>
</dbReference>
<dbReference type="SUPFAM" id="SSF46785">
    <property type="entry name" value="Winged helix' DNA-binding domain"/>
    <property type="match status" value="1"/>
</dbReference>
<dbReference type="GO" id="GO:0003700">
    <property type="term" value="F:DNA-binding transcription factor activity"/>
    <property type="evidence" value="ECO:0007669"/>
    <property type="project" value="InterPro"/>
</dbReference>
<sequence>MAFRLAQLGAVAAEQFGERVAELELSRPQAGLLRLIGRRPGQSQRAVAAQLGTPPSRLVALLDDLERRDLLERRRNPDDRRNHELHLTPAGERTLDRLGVVAADHEAAVTVGLSAAERTRLDELLGRLAAAHGLAEGVHPGYRRPD</sequence>
<dbReference type="STRING" id="1206085.SAMN05443575_0644"/>
<dbReference type="AlphaFoldDB" id="A0A1M5DNK9"/>
<feature type="domain" description="HTH marR-type" evidence="1">
    <location>
        <begin position="1"/>
        <end position="130"/>
    </location>
</feature>
<organism evidence="2 3">
    <name type="scientific">Jatrophihabitans endophyticus</name>
    <dbReference type="NCBI Taxonomy" id="1206085"/>
    <lineage>
        <taxon>Bacteria</taxon>
        <taxon>Bacillati</taxon>
        <taxon>Actinomycetota</taxon>
        <taxon>Actinomycetes</taxon>
        <taxon>Jatrophihabitantales</taxon>
        <taxon>Jatrophihabitantaceae</taxon>
        <taxon>Jatrophihabitans</taxon>
    </lineage>
</organism>
<reference evidence="2 3" key="1">
    <citation type="submission" date="2016-11" db="EMBL/GenBank/DDBJ databases">
        <authorList>
            <person name="Jaros S."/>
            <person name="Januszkiewicz K."/>
            <person name="Wedrychowicz H."/>
        </authorList>
    </citation>
    <scope>NUCLEOTIDE SEQUENCE [LARGE SCALE GENOMIC DNA]</scope>
    <source>
        <strain evidence="2 3">DSM 45627</strain>
    </source>
</reference>
<dbReference type="InterPro" id="IPR000835">
    <property type="entry name" value="HTH_MarR-typ"/>
</dbReference>
<evidence type="ECO:0000259" key="1">
    <source>
        <dbReference type="PROSITE" id="PS50995"/>
    </source>
</evidence>
<dbReference type="InterPro" id="IPR039422">
    <property type="entry name" value="MarR/SlyA-like"/>
</dbReference>
<dbReference type="Gene3D" id="1.10.10.10">
    <property type="entry name" value="Winged helix-like DNA-binding domain superfamily/Winged helix DNA-binding domain"/>
    <property type="match status" value="1"/>
</dbReference>
<accession>A0A1M5DNK9</accession>
<evidence type="ECO:0000313" key="3">
    <source>
        <dbReference type="Proteomes" id="UP000186132"/>
    </source>
</evidence>
<keyword evidence="3" id="KW-1185">Reference proteome</keyword>
<dbReference type="PRINTS" id="PR00598">
    <property type="entry name" value="HTHMARR"/>
</dbReference>
<dbReference type="PANTHER" id="PTHR33164:SF89">
    <property type="entry name" value="MARR FAMILY REGULATORY PROTEIN"/>
    <property type="match status" value="1"/>
</dbReference>
<proteinExistence type="predicted"/>
<dbReference type="InterPro" id="IPR036390">
    <property type="entry name" value="WH_DNA-bd_sf"/>
</dbReference>
<dbReference type="Proteomes" id="UP000186132">
    <property type="component" value="Unassembled WGS sequence"/>
</dbReference>
<evidence type="ECO:0000313" key="2">
    <source>
        <dbReference type="EMBL" id="SHF68618.1"/>
    </source>
</evidence>
<dbReference type="EMBL" id="FQVU01000001">
    <property type="protein sequence ID" value="SHF68618.1"/>
    <property type="molecule type" value="Genomic_DNA"/>
</dbReference>
<name>A0A1M5DNK9_9ACTN</name>
<dbReference type="PROSITE" id="PS50995">
    <property type="entry name" value="HTH_MARR_2"/>
    <property type="match status" value="1"/>
</dbReference>
<dbReference type="GO" id="GO:0006950">
    <property type="term" value="P:response to stress"/>
    <property type="evidence" value="ECO:0007669"/>
    <property type="project" value="TreeGrafter"/>
</dbReference>
<gene>
    <name evidence="2" type="ORF">SAMN05443575_0644</name>
</gene>
<keyword evidence="2" id="KW-0238">DNA-binding</keyword>
<dbReference type="SMART" id="SM00347">
    <property type="entry name" value="HTH_MARR"/>
    <property type="match status" value="1"/>
</dbReference>
<dbReference type="Pfam" id="PF12802">
    <property type="entry name" value="MarR_2"/>
    <property type="match status" value="1"/>
</dbReference>
<dbReference type="InterPro" id="IPR036388">
    <property type="entry name" value="WH-like_DNA-bd_sf"/>
</dbReference>
<protein>
    <submittedName>
        <fullName evidence="2">DNA-binding transcriptional regulator, MarR family</fullName>
    </submittedName>
</protein>